<name>A0A251RU44_HELAN</name>
<dbReference type="InParanoid" id="A0A251RU44"/>
<keyword evidence="3" id="KW-0131">Cell cycle</keyword>
<dbReference type="GO" id="GO:0016538">
    <property type="term" value="F:cyclin-dependent protein serine/threonine kinase regulator activity"/>
    <property type="evidence" value="ECO:0000318"/>
    <property type="project" value="GO_Central"/>
</dbReference>
<reference evidence="7" key="1">
    <citation type="journal article" date="2017" name="Nature">
        <title>The sunflower genome provides insights into oil metabolism, flowering and Asterid evolution.</title>
        <authorList>
            <person name="Badouin H."/>
            <person name="Gouzy J."/>
            <person name="Grassa C.J."/>
            <person name="Murat F."/>
            <person name="Staton S.E."/>
            <person name="Cottret L."/>
            <person name="Lelandais-Briere C."/>
            <person name="Owens G.L."/>
            <person name="Carrere S."/>
            <person name="Mayjonade B."/>
            <person name="Legrand L."/>
            <person name="Gill N."/>
            <person name="Kane N.C."/>
            <person name="Bowers J.E."/>
            <person name="Hubner S."/>
            <person name="Bellec A."/>
            <person name="Berard A."/>
            <person name="Berges H."/>
            <person name="Blanchet N."/>
            <person name="Boniface M.C."/>
            <person name="Brunel D."/>
            <person name="Catrice O."/>
            <person name="Chaidir N."/>
            <person name="Claudel C."/>
            <person name="Donnadieu C."/>
            <person name="Faraut T."/>
            <person name="Fievet G."/>
            <person name="Helmstetter N."/>
            <person name="King M."/>
            <person name="Knapp S.J."/>
            <person name="Lai Z."/>
            <person name="Le Paslier M.C."/>
            <person name="Lippi Y."/>
            <person name="Lorenzon L."/>
            <person name="Mandel J.R."/>
            <person name="Marage G."/>
            <person name="Marchand G."/>
            <person name="Marquand E."/>
            <person name="Bret-Mestries E."/>
            <person name="Morien E."/>
            <person name="Nambeesan S."/>
            <person name="Nguyen T."/>
            <person name="Pegot-Espagnet P."/>
            <person name="Pouilly N."/>
            <person name="Raftis F."/>
            <person name="Sallet E."/>
            <person name="Schiex T."/>
            <person name="Thomas J."/>
            <person name="Vandecasteele C."/>
            <person name="Vares D."/>
            <person name="Vear F."/>
            <person name="Vautrin S."/>
            <person name="Crespi M."/>
            <person name="Mangin B."/>
            <person name="Burke J.M."/>
            <person name="Salse J."/>
            <person name="Munos S."/>
            <person name="Vincourt P."/>
            <person name="Rieseberg L.H."/>
            <person name="Langlade N.B."/>
        </authorList>
    </citation>
    <scope>NUCLEOTIDE SEQUENCE [LARGE SCALE GENOMIC DNA]</scope>
    <source>
        <strain evidence="7">cv. SF193</strain>
    </source>
</reference>
<gene>
    <name evidence="6" type="primary">SDS</name>
    <name evidence="6" type="ORF">HannXRQ_Chr17g0566001</name>
</gene>
<evidence type="ECO:0000313" key="6">
    <source>
        <dbReference type="EMBL" id="OTF87807.1"/>
    </source>
</evidence>
<organism evidence="6 7">
    <name type="scientific">Helianthus annuus</name>
    <name type="common">Common sunflower</name>
    <dbReference type="NCBI Taxonomy" id="4232"/>
    <lineage>
        <taxon>Eukaryota</taxon>
        <taxon>Viridiplantae</taxon>
        <taxon>Streptophyta</taxon>
        <taxon>Embryophyta</taxon>
        <taxon>Tracheophyta</taxon>
        <taxon>Spermatophyta</taxon>
        <taxon>Magnoliopsida</taxon>
        <taxon>eudicotyledons</taxon>
        <taxon>Gunneridae</taxon>
        <taxon>Pentapetalae</taxon>
        <taxon>asterids</taxon>
        <taxon>campanulids</taxon>
        <taxon>Asterales</taxon>
        <taxon>Asteraceae</taxon>
        <taxon>Asteroideae</taxon>
        <taxon>Heliantheae alliance</taxon>
        <taxon>Heliantheae</taxon>
        <taxon>Helianthus</taxon>
    </lineage>
</organism>
<dbReference type="InterPro" id="IPR036915">
    <property type="entry name" value="Cyclin-like_sf"/>
</dbReference>
<dbReference type="GO" id="GO:0051301">
    <property type="term" value="P:cell division"/>
    <property type="evidence" value="ECO:0007669"/>
    <property type="project" value="UniProtKB-KW"/>
</dbReference>
<evidence type="ECO:0000259" key="5">
    <source>
        <dbReference type="SMART" id="SM00385"/>
    </source>
</evidence>
<dbReference type="PROSITE" id="PS00292">
    <property type="entry name" value="CYCLINS"/>
    <property type="match status" value="1"/>
</dbReference>
<dbReference type="Gene3D" id="1.10.472.10">
    <property type="entry name" value="Cyclin-like"/>
    <property type="match status" value="2"/>
</dbReference>
<evidence type="ECO:0000256" key="3">
    <source>
        <dbReference type="ARBA" id="ARBA00023306"/>
    </source>
</evidence>
<dbReference type="InterPro" id="IPR006671">
    <property type="entry name" value="Cyclin_N"/>
</dbReference>
<comment type="similarity">
    <text evidence="4">Belongs to the cyclin family.</text>
</comment>
<evidence type="ECO:0000256" key="1">
    <source>
        <dbReference type="ARBA" id="ARBA00022618"/>
    </source>
</evidence>
<dbReference type="GO" id="GO:0000307">
    <property type="term" value="C:cyclin-dependent protein kinase holoenzyme complex"/>
    <property type="evidence" value="ECO:0000318"/>
    <property type="project" value="GO_Central"/>
</dbReference>
<evidence type="ECO:0000256" key="2">
    <source>
        <dbReference type="ARBA" id="ARBA00023127"/>
    </source>
</evidence>
<dbReference type="InterPro" id="IPR013763">
    <property type="entry name" value="Cyclin-like_dom"/>
</dbReference>
<evidence type="ECO:0000256" key="4">
    <source>
        <dbReference type="RuleBase" id="RU000383"/>
    </source>
</evidence>
<dbReference type="GO" id="GO:0000082">
    <property type="term" value="P:G1/S transition of mitotic cell cycle"/>
    <property type="evidence" value="ECO:0000318"/>
    <property type="project" value="GO_Central"/>
</dbReference>
<dbReference type="InterPro" id="IPR048258">
    <property type="entry name" value="Cyclins_cyclin-box"/>
</dbReference>
<dbReference type="STRING" id="4232.A0A251RU44"/>
<accession>A0A251RU44</accession>
<dbReference type="GO" id="GO:0005634">
    <property type="term" value="C:nucleus"/>
    <property type="evidence" value="ECO:0000318"/>
    <property type="project" value="GO_Central"/>
</dbReference>
<keyword evidence="1" id="KW-0132">Cell division</keyword>
<dbReference type="Proteomes" id="UP000215914">
    <property type="component" value="Chromosome 17"/>
</dbReference>
<sequence>MKKLRSNLPRRKRTNCSPILKSPIALKLNSSSIIDSASNLTRDVAFSTDSISTVSTNNKSTKKRSFADGNGEFRRITRSYSKRMEIMAEKKKVELELSEASSCVELLNSSSKNVIRKGSVVFKEEAENNVYEIENSEVTTRSECSVFPKLLTDGSGRDNLQVNEENDVVSVLRENTVCEIENSEVTTRSECSVFPKLLTDGRDNLQVNEENDVVSVSSRRVSPKPKSESTSRFKLSDATINEGESVASGFEITSYVNNSVTDGTVNDDEVENCGESKLISSEFDLKCSEHLSSRYEECDYSSAMYTDANTESCEFEISSDFDTSTWYDSGSQFSERSFGDTTPSPTFQLFLVYRQKFCKSEFSSKVVSEQKDNQPSNRIVKLLRPEDEVHEESYQMMKKRERRQVYLHDYAAEYSGMKEYGDLVVLQRSKMVHWIMKHSAYKELQEETMFLGVSFLDRFLTKGYFRNKRDLEIAGIACLTLATRIEENQPYNSIRQKIFNVGSNEYSRSEVVAMEWLVQDVLNFQCYLPTIYNFLWFYLKAARAGQGVAKAAKRLAAHALLGHEQLSYWPSTVAASLVCLACLTVNKQSSHQQITRVQTYNLHLYL</sequence>
<keyword evidence="7" id="KW-1185">Reference proteome</keyword>
<dbReference type="SUPFAM" id="SSF47954">
    <property type="entry name" value="Cyclin-like"/>
    <property type="match status" value="2"/>
</dbReference>
<dbReference type="InterPro" id="IPR004367">
    <property type="entry name" value="Cyclin_C-dom"/>
</dbReference>
<dbReference type="FunCoup" id="A0A251RU44">
    <property type="interactions" value="1037"/>
</dbReference>
<dbReference type="OMA" id="EESYQMM"/>
<dbReference type="PANTHER" id="PTHR10177">
    <property type="entry name" value="CYCLINS"/>
    <property type="match status" value="1"/>
</dbReference>
<proteinExistence type="inferred from homology"/>
<dbReference type="InterPro" id="IPR039361">
    <property type="entry name" value="Cyclin"/>
</dbReference>
<dbReference type="Pfam" id="PF00134">
    <property type="entry name" value="Cyclin_N"/>
    <property type="match status" value="1"/>
</dbReference>
<feature type="domain" description="Cyclin-like" evidence="5">
    <location>
        <begin position="433"/>
        <end position="520"/>
    </location>
</feature>
<protein>
    <submittedName>
        <fullName evidence="6">Putative cyclin family protein</fullName>
    </submittedName>
</protein>
<evidence type="ECO:0000313" key="7">
    <source>
        <dbReference type="Proteomes" id="UP000215914"/>
    </source>
</evidence>
<dbReference type="AlphaFoldDB" id="A0A251RU44"/>
<dbReference type="GO" id="GO:0005737">
    <property type="term" value="C:cytoplasm"/>
    <property type="evidence" value="ECO:0000318"/>
    <property type="project" value="GO_Central"/>
</dbReference>
<dbReference type="SMART" id="SM00385">
    <property type="entry name" value="CYCLIN"/>
    <property type="match status" value="1"/>
</dbReference>
<dbReference type="Pfam" id="PF02984">
    <property type="entry name" value="Cyclin_C"/>
    <property type="match status" value="1"/>
</dbReference>
<dbReference type="EMBL" id="CM007906">
    <property type="protein sequence ID" value="OTF87807.1"/>
    <property type="molecule type" value="Genomic_DNA"/>
</dbReference>
<keyword evidence="2 4" id="KW-0195">Cyclin</keyword>